<feature type="non-terminal residue" evidence="1">
    <location>
        <position position="202"/>
    </location>
</feature>
<gene>
    <name evidence="1" type="ORF">GUITHDRAFT_155064</name>
</gene>
<dbReference type="SUPFAM" id="SSF55486">
    <property type="entry name" value="Metalloproteases ('zincins'), catalytic domain"/>
    <property type="match status" value="1"/>
</dbReference>
<dbReference type="STRING" id="905079.L1ILC3"/>
<protein>
    <submittedName>
        <fullName evidence="1">Uncharacterized protein</fullName>
    </submittedName>
</protein>
<accession>L1ILC3</accession>
<evidence type="ECO:0000313" key="1">
    <source>
        <dbReference type="EMBL" id="EKX37046.1"/>
    </source>
</evidence>
<dbReference type="KEGG" id="gtt:GUITHDRAFT_155064"/>
<dbReference type="RefSeq" id="XP_005824026.1">
    <property type="nucleotide sequence ID" value="XM_005823969.1"/>
</dbReference>
<sequence>IELEIQGGPSPRPLLSVPHLLSDESACYYHGYVLAEMAVHQTRNFFLKNFGQIVDNNKIGPMLEEAYWRPGNLEMFLDLVKKLTEEPLTGRPGSTRSRSLWMRSWVRLCAIVLWADRPATAEKERKEYDKAVARPAPGADAGEEEVDLKMRVRFVDGPTVIADTEESKGDFLAACRQFERFLEEKYPLAAGEGEGSSARTFG</sequence>
<dbReference type="AlphaFoldDB" id="L1ILC3"/>
<dbReference type="EMBL" id="JH993064">
    <property type="protein sequence ID" value="EKX37046.1"/>
    <property type="molecule type" value="Genomic_DNA"/>
</dbReference>
<proteinExistence type="predicted"/>
<reference evidence="1" key="1">
    <citation type="journal article" date="2012" name="Nature">
        <title>Algal genomes reveal evolutionary mosaicism and the fate of nucleomorphs.</title>
        <authorList>
            <consortium name="DOE Joint Genome Institute"/>
            <person name="Curtis B.A."/>
            <person name="Tanifuji G."/>
            <person name="Burki F."/>
            <person name="Gruber A."/>
            <person name="Irimia M."/>
            <person name="Maruyama S."/>
            <person name="Arias M.C."/>
            <person name="Ball S.G."/>
            <person name="Gile G.H."/>
            <person name="Hirakawa Y."/>
            <person name="Hopkins J.F."/>
            <person name="Kuo A."/>
            <person name="Rensing S.A."/>
            <person name="Schmutz J."/>
            <person name="Symeonidi A."/>
            <person name="Elias M."/>
            <person name="Eveleigh R.J."/>
            <person name="Herman E.K."/>
            <person name="Klute M.J."/>
            <person name="Nakayama T."/>
            <person name="Obornik M."/>
            <person name="Reyes-Prieto A."/>
            <person name="Armbrust E.V."/>
            <person name="Aves S.J."/>
            <person name="Beiko R.G."/>
            <person name="Coutinho P."/>
            <person name="Dacks J.B."/>
            <person name="Durnford D.G."/>
            <person name="Fast N.M."/>
            <person name="Green B.R."/>
            <person name="Grisdale C.J."/>
            <person name="Hempel F."/>
            <person name="Henrissat B."/>
            <person name="Hoppner M.P."/>
            <person name="Ishida K."/>
            <person name="Kim E."/>
            <person name="Koreny L."/>
            <person name="Kroth P.G."/>
            <person name="Liu Y."/>
            <person name="Malik S.B."/>
            <person name="Maier U.G."/>
            <person name="McRose D."/>
            <person name="Mock T."/>
            <person name="Neilson J.A."/>
            <person name="Onodera N.T."/>
            <person name="Poole A.M."/>
            <person name="Pritham E.J."/>
            <person name="Richards T.A."/>
            <person name="Rocap G."/>
            <person name="Roy S.W."/>
            <person name="Sarai C."/>
            <person name="Schaack S."/>
            <person name="Shirato S."/>
            <person name="Slamovits C.H."/>
            <person name="Spencer D.F."/>
            <person name="Suzuki S."/>
            <person name="Worden A.Z."/>
            <person name="Zauner S."/>
            <person name="Barry K."/>
            <person name="Bell C."/>
            <person name="Bharti A.K."/>
            <person name="Crow J.A."/>
            <person name="Grimwood J."/>
            <person name="Kramer R."/>
            <person name="Lindquist E."/>
            <person name="Lucas S."/>
            <person name="Salamov A."/>
            <person name="McFadden G.I."/>
            <person name="Lane C.E."/>
            <person name="Keeling P.J."/>
            <person name="Gray M.W."/>
            <person name="Grigoriev I.V."/>
            <person name="Archibald J.M."/>
        </authorList>
    </citation>
    <scope>NUCLEOTIDE SEQUENCE</scope>
    <source>
        <strain evidence="1">CCMP2712</strain>
    </source>
</reference>
<dbReference type="Gene3D" id="1.10.1370.30">
    <property type="match status" value="1"/>
</dbReference>
<name>L1ILC3_GUITC</name>
<dbReference type="HOGENOM" id="CLU_1357810_0_0_1"/>
<dbReference type="eggNOG" id="ENOG502RSKJ">
    <property type="taxonomic scope" value="Eukaryota"/>
</dbReference>
<dbReference type="PaxDb" id="55529-EKX37046"/>
<organism evidence="1">
    <name type="scientific">Guillardia theta (strain CCMP2712)</name>
    <name type="common">Cryptophyte</name>
    <dbReference type="NCBI Taxonomy" id="905079"/>
    <lineage>
        <taxon>Eukaryota</taxon>
        <taxon>Cryptophyceae</taxon>
        <taxon>Pyrenomonadales</taxon>
        <taxon>Geminigeraceae</taxon>
        <taxon>Guillardia</taxon>
    </lineage>
</organism>
<dbReference type="OrthoDB" id="534666at2759"/>
<dbReference type="GeneID" id="17293775"/>